<evidence type="ECO:0000313" key="1">
    <source>
        <dbReference type="EMBL" id="PRI10929.1"/>
    </source>
</evidence>
<gene>
    <name evidence="1" type="ORF">B4915_08580</name>
</gene>
<keyword evidence="2" id="KW-1185">Reference proteome</keyword>
<organism evidence="1 2">
    <name type="scientific">Leucobacter massiliensis</name>
    <dbReference type="NCBI Taxonomy" id="1686285"/>
    <lineage>
        <taxon>Bacteria</taxon>
        <taxon>Bacillati</taxon>
        <taxon>Actinomycetota</taxon>
        <taxon>Actinomycetes</taxon>
        <taxon>Micrococcales</taxon>
        <taxon>Microbacteriaceae</taxon>
        <taxon>Leucobacter</taxon>
    </lineage>
</organism>
<name>A0A2S9QMW5_9MICO</name>
<reference evidence="1 2" key="1">
    <citation type="journal article" date="2017" name="New Microbes New Infect">
        <title>Genome sequence of 'Leucobacter massiliensis' sp. nov. isolated from human pharynx after travel to the 2014 Hajj.</title>
        <authorList>
            <person name="Leangapichart T."/>
            <person name="Gautret P."/>
            <person name="Nguyen T.T."/>
            <person name="Armstrong N."/>
            <person name="Rolain J.M."/>
        </authorList>
    </citation>
    <scope>NUCLEOTIDE SEQUENCE [LARGE SCALE GENOMIC DNA]</scope>
    <source>
        <strain evidence="1 2">122RC15</strain>
    </source>
</reference>
<protein>
    <recommendedName>
        <fullName evidence="3">N-acetyltransferase domain-containing protein</fullName>
    </recommendedName>
</protein>
<comment type="caution">
    <text evidence="1">The sequence shown here is derived from an EMBL/GenBank/DDBJ whole genome shotgun (WGS) entry which is preliminary data.</text>
</comment>
<evidence type="ECO:0000313" key="2">
    <source>
        <dbReference type="Proteomes" id="UP000238650"/>
    </source>
</evidence>
<accession>A0A2S9QMW5</accession>
<dbReference type="Proteomes" id="UP000238650">
    <property type="component" value="Unassembled WGS sequence"/>
</dbReference>
<dbReference type="SUPFAM" id="SSF55729">
    <property type="entry name" value="Acyl-CoA N-acyltransferases (Nat)"/>
    <property type="match status" value="1"/>
</dbReference>
<dbReference type="EMBL" id="MWZD01000017">
    <property type="protein sequence ID" value="PRI10929.1"/>
    <property type="molecule type" value="Genomic_DNA"/>
</dbReference>
<dbReference type="InterPro" id="IPR016181">
    <property type="entry name" value="Acyl_CoA_acyltransferase"/>
</dbReference>
<dbReference type="AlphaFoldDB" id="A0A2S9QMW5"/>
<dbReference type="Gene3D" id="3.40.630.30">
    <property type="match status" value="1"/>
</dbReference>
<sequence length="135" mass="15668">MYWYVFEASSEFEKPWWQREDFVSEADHWVSVQRDGSEVGRCKFTLNEGFMSHPLLGDMPHGQLDILALEVALSVRGRGVGSAIVAMIREVYPLPRLTALNDSEESRGFWDSLGWVRHEHPNPLFRTERVTYSEH</sequence>
<proteinExistence type="predicted"/>
<evidence type="ECO:0008006" key="3">
    <source>
        <dbReference type="Google" id="ProtNLM"/>
    </source>
</evidence>